<feature type="chain" id="PRO_5009446029" description="Arylsulfatase" evidence="7">
    <location>
        <begin position="18"/>
        <end position="625"/>
    </location>
</feature>
<dbReference type="SUPFAM" id="SSF53649">
    <property type="entry name" value="Alkaline phosphatase-like"/>
    <property type="match status" value="1"/>
</dbReference>
<dbReference type="PANTHER" id="PTHR43108:SF8">
    <property type="entry name" value="SD21168P"/>
    <property type="match status" value="1"/>
</dbReference>
<reference evidence="10" key="1">
    <citation type="submission" date="2016-03" db="EMBL/GenBank/DDBJ databases">
        <authorList>
            <person name="Guldener U."/>
        </authorList>
    </citation>
    <scope>NUCLEOTIDE SEQUENCE [LARGE SCALE GENOMIC DNA]</scope>
    <source>
        <strain evidence="10">04CH-RAC-A.6.1</strain>
    </source>
</reference>
<dbReference type="InterPro" id="IPR012083">
    <property type="entry name" value="Arylsulfatase"/>
</dbReference>
<dbReference type="Gene3D" id="3.40.720.10">
    <property type="entry name" value="Alkaline Phosphatase, subunit A"/>
    <property type="match status" value="1"/>
</dbReference>
<dbReference type="EMBL" id="FJUX01000033">
    <property type="protein sequence ID" value="CZS97653.1"/>
    <property type="molecule type" value="Genomic_DNA"/>
</dbReference>
<comment type="similarity">
    <text evidence="1 5">Belongs to the sulfatase family.</text>
</comment>
<dbReference type="InterPro" id="IPR017850">
    <property type="entry name" value="Alkaline_phosphatase_core_sf"/>
</dbReference>
<dbReference type="Pfam" id="PF00884">
    <property type="entry name" value="Sulfatase"/>
    <property type="match status" value="1"/>
</dbReference>
<evidence type="ECO:0000313" key="10">
    <source>
        <dbReference type="Proteomes" id="UP000178912"/>
    </source>
</evidence>
<feature type="domain" description="Sulfatase N-terminal" evidence="8">
    <location>
        <begin position="39"/>
        <end position="414"/>
    </location>
</feature>
<proteinExistence type="inferred from homology"/>
<keyword evidence="2 7" id="KW-0732">Signal</keyword>
<sequence length="625" mass="69955">MKIYLGYILAIAGFAAAEESSQEREQAPLNAHRVQDSRPNIVVILTDDQDVHLQSLDYMPLLKKHILDEGTSYTRHYCTTAICCPSRVTLWTGRNAHNTNVTDVFPPYGITHVFSLSSYPQNFNTSSNLTTHPGGYPKFISQGFNSNWLPIWLQQANYSTYYTGKLFNAHTITNYNSPHPAGWTSSDFLLDPHTYQYLNATFQRNTNSPVSHPGEYSTDVLAEKAYGLFAEAIESKKPFFLTAAPIGPHADVAPYPEIPGKDHEVHMTAPIPAPRHAHLFPNVKVPRRANFNPDTPSGASWVKHLAKLNPEVLAYNDAFYRARLQALQAVDELVEGLVQRLKRYGVLENTYIIFSSDNGYHISQHRLPPGKECGFEEDINVPFIIRGPGVAAGKEVDVVTTHTDFVPTVLKLVGAKTGWEGLDGSSIPLFENEIEEAKEERQEHVNVEFWGRSIPEGIYKFSLDDGKFVAYGLNNTYKALRVLGRGYNLFYAVWCTNEHELYDLTTDPGQLNNLYPTTSSHPQQSIVNLPLFKVLPRLDALLMVTKSCKASTCIDPWSVIHPEGDVHTLDDALASKFDAFYGSIAERVSFSKCELGYILESEGPQDAVVFRSSVDYENILGEDEL</sequence>
<evidence type="ECO:0000256" key="4">
    <source>
        <dbReference type="ARBA" id="ARBA00023180"/>
    </source>
</evidence>
<keyword evidence="4" id="KW-0325">Glycoprotein</keyword>
<name>A0A1E1KHX1_9HELO</name>
<dbReference type="GO" id="GO:0008449">
    <property type="term" value="F:N-acetylglucosamine-6-sulfatase activity"/>
    <property type="evidence" value="ECO:0007669"/>
    <property type="project" value="TreeGrafter"/>
</dbReference>
<dbReference type="CDD" id="cd16147">
    <property type="entry name" value="G6S"/>
    <property type="match status" value="1"/>
</dbReference>
<feature type="signal peptide" evidence="7">
    <location>
        <begin position="1"/>
        <end position="17"/>
    </location>
</feature>
<evidence type="ECO:0000313" key="9">
    <source>
        <dbReference type="EMBL" id="CZS97653.1"/>
    </source>
</evidence>
<evidence type="ECO:0000259" key="8">
    <source>
        <dbReference type="Pfam" id="PF00884"/>
    </source>
</evidence>
<evidence type="ECO:0000256" key="6">
    <source>
        <dbReference type="PIRSR" id="PIRSR000972-50"/>
    </source>
</evidence>
<dbReference type="Proteomes" id="UP000178912">
    <property type="component" value="Unassembled WGS sequence"/>
</dbReference>
<keyword evidence="10" id="KW-1185">Reference proteome</keyword>
<feature type="modified residue" description="3-oxoalanine (Cys)" evidence="6">
    <location>
        <position position="83"/>
    </location>
</feature>
<gene>
    <name evidence="9" type="ORF">RAG0_06622</name>
</gene>
<dbReference type="GO" id="GO:0004065">
    <property type="term" value="F:arylsulfatase activity"/>
    <property type="evidence" value="ECO:0007669"/>
    <property type="project" value="UniProtKB-UniRule"/>
</dbReference>
<dbReference type="OrthoDB" id="96314at2759"/>
<dbReference type="GO" id="GO:0005539">
    <property type="term" value="F:glycosaminoglycan binding"/>
    <property type="evidence" value="ECO:0007669"/>
    <property type="project" value="TreeGrafter"/>
</dbReference>
<dbReference type="PROSITE" id="PS00523">
    <property type="entry name" value="SULFATASE_1"/>
    <property type="match status" value="1"/>
</dbReference>
<dbReference type="InterPro" id="IPR000917">
    <property type="entry name" value="Sulfatase_N"/>
</dbReference>
<dbReference type="AlphaFoldDB" id="A0A1E1KHX1"/>
<comment type="PTM">
    <text evidence="6">The conversion to 3-oxoalanine (also known as C-formylglycine, FGly), of a serine or cysteine residue in prokaryotes and of a cysteine residue in eukaryotes, is critical for catalytic activity.</text>
</comment>
<evidence type="ECO:0000256" key="7">
    <source>
        <dbReference type="SAM" id="SignalP"/>
    </source>
</evidence>
<evidence type="ECO:0000256" key="2">
    <source>
        <dbReference type="ARBA" id="ARBA00022729"/>
    </source>
</evidence>
<evidence type="ECO:0000256" key="3">
    <source>
        <dbReference type="ARBA" id="ARBA00022801"/>
    </source>
</evidence>
<dbReference type="PIRSF" id="PIRSF000972">
    <property type="entry name" value="Arylsulf_plant"/>
    <property type="match status" value="1"/>
</dbReference>
<accession>A0A1E1KHX1</accession>
<keyword evidence="3 5" id="KW-0378">Hydrolase</keyword>
<organism evidence="9 10">
    <name type="scientific">Rhynchosporium agropyri</name>
    <dbReference type="NCBI Taxonomy" id="914238"/>
    <lineage>
        <taxon>Eukaryota</taxon>
        <taxon>Fungi</taxon>
        <taxon>Dikarya</taxon>
        <taxon>Ascomycota</taxon>
        <taxon>Pezizomycotina</taxon>
        <taxon>Leotiomycetes</taxon>
        <taxon>Helotiales</taxon>
        <taxon>Ploettnerulaceae</taxon>
        <taxon>Rhynchosporium</taxon>
    </lineage>
</organism>
<comment type="catalytic activity">
    <reaction evidence="5">
        <text>an aryl sulfate + H2O = a phenol + sulfate + H(+)</text>
        <dbReference type="Rhea" id="RHEA:17261"/>
        <dbReference type="ChEBI" id="CHEBI:15377"/>
        <dbReference type="ChEBI" id="CHEBI:15378"/>
        <dbReference type="ChEBI" id="CHEBI:16189"/>
        <dbReference type="ChEBI" id="CHEBI:33853"/>
        <dbReference type="ChEBI" id="CHEBI:140317"/>
        <dbReference type="EC" id="3.1.6.1"/>
    </reaction>
</comment>
<dbReference type="EC" id="3.1.6.1" evidence="5"/>
<protein>
    <recommendedName>
        <fullName evidence="5">Arylsulfatase</fullName>
        <shortName evidence="5">AS</shortName>
        <ecNumber evidence="5">3.1.6.1</ecNumber>
    </recommendedName>
    <alternativeName>
        <fullName evidence="5">Aryl-sulfate sulphohydrolase</fullName>
    </alternativeName>
</protein>
<dbReference type="InterPro" id="IPR024607">
    <property type="entry name" value="Sulfatase_CS"/>
</dbReference>
<dbReference type="FunFam" id="3.40.720.10:FF:000051">
    <property type="entry name" value="Arylsulfatase"/>
    <property type="match status" value="1"/>
</dbReference>
<evidence type="ECO:0000256" key="1">
    <source>
        <dbReference type="ARBA" id="ARBA00008779"/>
    </source>
</evidence>
<evidence type="ECO:0000256" key="5">
    <source>
        <dbReference type="PIRNR" id="PIRNR000972"/>
    </source>
</evidence>
<dbReference type="PANTHER" id="PTHR43108">
    <property type="entry name" value="N-ACETYLGLUCOSAMINE-6-SULFATASE FAMILY MEMBER"/>
    <property type="match status" value="1"/>
</dbReference>
<dbReference type="GO" id="GO:0018958">
    <property type="term" value="P:phenol-containing compound metabolic process"/>
    <property type="evidence" value="ECO:0007669"/>
    <property type="project" value="InterPro"/>
</dbReference>